<dbReference type="InterPro" id="IPR008266">
    <property type="entry name" value="Tyr_kinase_AS"/>
</dbReference>
<evidence type="ECO:0000256" key="1">
    <source>
        <dbReference type="ARBA" id="ARBA00008874"/>
    </source>
</evidence>
<dbReference type="PANTHER" id="PTHR45832:SF22">
    <property type="entry name" value="SERINE_THREONINE-PROTEIN KINASE SAMKA-RELATED"/>
    <property type="match status" value="1"/>
</dbReference>
<dbReference type="PROSITE" id="PS00109">
    <property type="entry name" value="PROTEIN_KINASE_TYR"/>
    <property type="match status" value="1"/>
</dbReference>
<keyword evidence="6" id="KW-0812">Transmembrane</keyword>
<keyword evidence="3 4" id="KW-0067">ATP-binding</keyword>
<proteinExistence type="inferred from homology"/>
<reference evidence="8 9" key="1">
    <citation type="submission" date="2023-10" db="EMBL/GenBank/DDBJ databases">
        <title>Characterization of rhizosphere-enriched actinobacteria from wheat plants lab-grown on chernevaya soil.</title>
        <authorList>
            <person name="Tikhonova E.N."/>
            <person name="Konopkin A."/>
            <person name="Kravchenko I.K."/>
        </authorList>
    </citation>
    <scope>NUCLEOTIDE SEQUENCE [LARGE SCALE GENOMIC DNA]</scope>
    <source>
        <strain evidence="8 9">RR29</strain>
    </source>
</reference>
<keyword evidence="8" id="KW-0808">Transferase</keyword>
<dbReference type="RefSeq" id="WP_317771135.1">
    <property type="nucleotide sequence ID" value="NZ_JAWMAJ010000029.1"/>
</dbReference>
<dbReference type="CDD" id="cd14014">
    <property type="entry name" value="STKc_PknB_like"/>
    <property type="match status" value="1"/>
</dbReference>
<comment type="caution">
    <text evidence="8">The sequence shown here is derived from an EMBL/GenBank/DDBJ whole genome shotgun (WGS) entry which is preliminary data.</text>
</comment>
<evidence type="ECO:0000313" key="8">
    <source>
        <dbReference type="EMBL" id="MDV7216567.1"/>
    </source>
</evidence>
<evidence type="ECO:0000256" key="2">
    <source>
        <dbReference type="ARBA" id="ARBA00022741"/>
    </source>
</evidence>
<keyword evidence="6" id="KW-0472">Membrane</keyword>
<sequence>MPVTPAAGDRVDGRYLLHEPIGTGGMGVVWRAWDERLQRWVAVKCARLDDDRATRRLMGEARNAGRLHHPNIVAVFDFVDEGAICWIVMEYVPSRSLAQLMAERGPLAPEEAGSIGCQIADALVKSHNAGVVHGDVTPENILVTDEGVARLTDFGISRALWNDVTQSATGSVRGKPRYLAPEVAKGQPLGQKADVFSLGASLFAAVEGQSPYGEAEHLMTYLSRAVQGQLETAHRAGQLTEPLAALLEVEPRNRPEATRALELLRQATPPPAHVQDRLDRSTLELTSRTMRLGGVVRAAKDGLTVPVRRRRALALAAVAVVTGGALAAGLVLLAPWDSRGADGKDTVGSDAKPSATASARAGTIGDERTADPCGLIDAASLSRFGTTVLDPDYGDIDRCDVILLNNGGNDNAGVQVNLDSDRDKFDDIESTQLVPDTDLTRVAIKRDGVFCERAVLTPDGKQIRVIGQQFDTKTAPDPCQLADTATDHVVSVLAHGPVPRRTVAWPKWSLANLNACSLLDAAALKRLPGVQFDNEDSGFGSWNCDWSSDGDGDREVEIRFTRDNSLDSDDGTPVNVAGTKSYYRPNDEEDDSCTVRTPHRVYTDSVGERTVEILQLIVYAPESSKQLCDSAAEFATEVVHNVAKKLAER</sequence>
<dbReference type="Gene3D" id="3.30.200.20">
    <property type="entry name" value="Phosphorylase Kinase, domain 1"/>
    <property type="match status" value="1"/>
</dbReference>
<dbReference type="GO" id="GO:0004674">
    <property type="term" value="F:protein serine/threonine kinase activity"/>
    <property type="evidence" value="ECO:0007669"/>
    <property type="project" value="UniProtKB-EC"/>
</dbReference>
<feature type="transmembrane region" description="Helical" evidence="6">
    <location>
        <begin position="312"/>
        <end position="336"/>
    </location>
</feature>
<dbReference type="InterPro" id="IPR017441">
    <property type="entry name" value="Protein_kinase_ATP_BS"/>
</dbReference>
<dbReference type="PANTHER" id="PTHR45832">
    <property type="entry name" value="SERINE/THREONINE-PROTEIN KINASE SAMKA-RELATED-RELATED"/>
    <property type="match status" value="1"/>
</dbReference>
<dbReference type="InterPro" id="IPR011009">
    <property type="entry name" value="Kinase-like_dom_sf"/>
</dbReference>
<dbReference type="EMBL" id="JAWMAJ010000029">
    <property type="protein sequence ID" value="MDV7216567.1"/>
    <property type="molecule type" value="Genomic_DNA"/>
</dbReference>
<protein>
    <submittedName>
        <fullName evidence="8">Serine/threonine-protein kinase</fullName>
        <ecNumber evidence="8">2.7.11.1</ecNumber>
    </submittedName>
</protein>
<evidence type="ECO:0000256" key="5">
    <source>
        <dbReference type="SAM" id="MobiDB-lite"/>
    </source>
</evidence>
<evidence type="ECO:0000256" key="6">
    <source>
        <dbReference type="SAM" id="Phobius"/>
    </source>
</evidence>
<keyword evidence="9" id="KW-1185">Reference proteome</keyword>
<keyword evidence="2 4" id="KW-0547">Nucleotide-binding</keyword>
<comment type="similarity">
    <text evidence="1">Belongs to the protein kinase superfamily. STE Ser/Thr protein kinase family. STE20 subfamily.</text>
</comment>
<evidence type="ECO:0000256" key="4">
    <source>
        <dbReference type="PROSITE-ProRule" id="PRU10141"/>
    </source>
</evidence>
<dbReference type="SUPFAM" id="SSF56112">
    <property type="entry name" value="Protein kinase-like (PK-like)"/>
    <property type="match status" value="1"/>
</dbReference>
<dbReference type="PROSITE" id="PS50011">
    <property type="entry name" value="PROTEIN_KINASE_DOM"/>
    <property type="match status" value="1"/>
</dbReference>
<feature type="binding site" evidence="4">
    <location>
        <position position="44"/>
    </location>
    <ligand>
        <name>ATP</name>
        <dbReference type="ChEBI" id="CHEBI:30616"/>
    </ligand>
</feature>
<dbReference type="Gene3D" id="1.10.510.10">
    <property type="entry name" value="Transferase(Phosphotransferase) domain 1"/>
    <property type="match status" value="1"/>
</dbReference>
<evidence type="ECO:0000259" key="7">
    <source>
        <dbReference type="PROSITE" id="PS50011"/>
    </source>
</evidence>
<dbReference type="PROSITE" id="PS00107">
    <property type="entry name" value="PROTEIN_KINASE_ATP"/>
    <property type="match status" value="1"/>
</dbReference>
<keyword evidence="6" id="KW-1133">Transmembrane helix</keyword>
<dbReference type="InterPro" id="IPR000719">
    <property type="entry name" value="Prot_kinase_dom"/>
</dbReference>
<evidence type="ECO:0000313" key="9">
    <source>
        <dbReference type="Proteomes" id="UP001187346"/>
    </source>
</evidence>
<feature type="domain" description="Protein kinase" evidence="7">
    <location>
        <begin position="15"/>
        <end position="268"/>
    </location>
</feature>
<dbReference type="Pfam" id="PF00069">
    <property type="entry name" value="Pkinase"/>
    <property type="match status" value="1"/>
</dbReference>
<accession>A0ABU4F7J7</accession>
<gene>
    <name evidence="8" type="ORF">R5A26_11455</name>
</gene>
<dbReference type="EC" id="2.7.11.1" evidence="8"/>
<keyword evidence="8" id="KW-0418">Kinase</keyword>
<evidence type="ECO:0000256" key="3">
    <source>
        <dbReference type="ARBA" id="ARBA00022840"/>
    </source>
</evidence>
<dbReference type="InterPro" id="IPR051931">
    <property type="entry name" value="PAK3-like"/>
</dbReference>
<dbReference type="Proteomes" id="UP001187346">
    <property type="component" value="Unassembled WGS sequence"/>
</dbReference>
<organism evidence="8 9">
    <name type="scientific">Streptomyces prunicolor</name>
    <dbReference type="NCBI Taxonomy" id="67348"/>
    <lineage>
        <taxon>Bacteria</taxon>
        <taxon>Bacillati</taxon>
        <taxon>Actinomycetota</taxon>
        <taxon>Actinomycetes</taxon>
        <taxon>Kitasatosporales</taxon>
        <taxon>Streptomycetaceae</taxon>
        <taxon>Streptomyces</taxon>
    </lineage>
</organism>
<feature type="region of interest" description="Disordered" evidence="5">
    <location>
        <begin position="342"/>
        <end position="364"/>
    </location>
</feature>
<name>A0ABU4F7J7_9ACTN</name>